<evidence type="ECO:0000256" key="5">
    <source>
        <dbReference type="ARBA" id="ARBA00013189"/>
    </source>
</evidence>
<dbReference type="NCBIfam" id="TIGR01179">
    <property type="entry name" value="galE"/>
    <property type="match status" value="1"/>
</dbReference>
<dbReference type="Gene3D" id="3.40.50.720">
    <property type="entry name" value="NAD(P)-binding Rossmann-like Domain"/>
    <property type="match status" value="1"/>
</dbReference>
<dbReference type="OrthoDB" id="9801785at2"/>
<evidence type="ECO:0000256" key="6">
    <source>
        <dbReference type="ARBA" id="ARBA00018569"/>
    </source>
</evidence>
<evidence type="ECO:0000313" key="12">
    <source>
        <dbReference type="EMBL" id="OEJ66679.1"/>
    </source>
</evidence>
<dbReference type="PANTHER" id="PTHR43725:SF53">
    <property type="entry name" value="UDP-ARABINOSE 4-EPIMERASE 1"/>
    <property type="match status" value="1"/>
</dbReference>
<comment type="catalytic activity">
    <reaction evidence="1 10">
        <text>UDP-alpha-D-glucose = UDP-alpha-D-galactose</text>
        <dbReference type="Rhea" id="RHEA:22168"/>
        <dbReference type="ChEBI" id="CHEBI:58885"/>
        <dbReference type="ChEBI" id="CHEBI:66914"/>
        <dbReference type="EC" id="5.1.3.2"/>
    </reaction>
</comment>
<dbReference type="GO" id="GO:0033499">
    <property type="term" value="P:galactose catabolic process via UDP-galactose, Leloir pathway"/>
    <property type="evidence" value="ECO:0007669"/>
    <property type="project" value="TreeGrafter"/>
</dbReference>
<keyword evidence="8 10" id="KW-0413">Isomerase</keyword>
<organism evidence="12 13">
    <name type="scientific">Magnetovibrio blakemorei</name>
    <dbReference type="NCBI Taxonomy" id="28181"/>
    <lineage>
        <taxon>Bacteria</taxon>
        <taxon>Pseudomonadati</taxon>
        <taxon>Pseudomonadota</taxon>
        <taxon>Alphaproteobacteria</taxon>
        <taxon>Rhodospirillales</taxon>
        <taxon>Magnetovibrionaceae</taxon>
        <taxon>Magnetovibrio</taxon>
    </lineage>
</organism>
<dbReference type="InterPro" id="IPR001509">
    <property type="entry name" value="Epimerase_deHydtase"/>
</dbReference>
<protein>
    <recommendedName>
        <fullName evidence="6 10">UDP-glucose 4-epimerase</fullName>
        <ecNumber evidence="5 10">5.1.3.2</ecNumber>
    </recommendedName>
</protein>
<comment type="pathway">
    <text evidence="3 10">Carbohydrate metabolism; galactose metabolism.</text>
</comment>
<accession>A0A1E5Q6N0</accession>
<dbReference type="UniPathway" id="UPA00214"/>
<evidence type="ECO:0000256" key="4">
    <source>
        <dbReference type="ARBA" id="ARBA00007637"/>
    </source>
</evidence>
<comment type="subunit">
    <text evidence="10">Homodimer.</text>
</comment>
<proteinExistence type="inferred from homology"/>
<dbReference type="Pfam" id="PF01370">
    <property type="entry name" value="Epimerase"/>
    <property type="match status" value="1"/>
</dbReference>
<dbReference type="AlphaFoldDB" id="A0A1E5Q6N0"/>
<dbReference type="RefSeq" id="WP_069958200.1">
    <property type="nucleotide sequence ID" value="NZ_MCGG01000029.1"/>
</dbReference>
<keyword evidence="9 10" id="KW-0119">Carbohydrate metabolism</keyword>
<evidence type="ECO:0000259" key="11">
    <source>
        <dbReference type="PROSITE" id="PS50206"/>
    </source>
</evidence>
<dbReference type="InterPro" id="IPR001763">
    <property type="entry name" value="Rhodanese-like_dom"/>
</dbReference>
<evidence type="ECO:0000256" key="1">
    <source>
        <dbReference type="ARBA" id="ARBA00000083"/>
    </source>
</evidence>
<keyword evidence="7 10" id="KW-0520">NAD</keyword>
<evidence type="ECO:0000256" key="10">
    <source>
        <dbReference type="RuleBase" id="RU366046"/>
    </source>
</evidence>
<dbReference type="Proteomes" id="UP000095347">
    <property type="component" value="Unassembled WGS sequence"/>
</dbReference>
<dbReference type="SUPFAM" id="SSF51735">
    <property type="entry name" value="NAD(P)-binding Rossmann-fold domains"/>
    <property type="match status" value="1"/>
</dbReference>
<reference evidence="13" key="1">
    <citation type="submission" date="2016-07" db="EMBL/GenBank/DDBJ databases">
        <authorList>
            <person name="Florea S."/>
            <person name="Webb J.S."/>
            <person name="Jaromczyk J."/>
            <person name="Schardl C.L."/>
        </authorList>
    </citation>
    <scope>NUCLEOTIDE SEQUENCE [LARGE SCALE GENOMIC DNA]</scope>
    <source>
        <strain evidence="13">MV-1</strain>
    </source>
</reference>
<dbReference type="InterPro" id="IPR036291">
    <property type="entry name" value="NAD(P)-bd_dom_sf"/>
</dbReference>
<evidence type="ECO:0000313" key="13">
    <source>
        <dbReference type="Proteomes" id="UP000095347"/>
    </source>
</evidence>
<feature type="domain" description="Rhodanese" evidence="11">
    <location>
        <begin position="3"/>
        <end position="50"/>
    </location>
</feature>
<dbReference type="EC" id="5.1.3.2" evidence="5 10"/>
<keyword evidence="13" id="KW-1185">Reference proteome</keyword>
<gene>
    <name evidence="12" type="ORF">BEN30_11385</name>
</gene>
<evidence type="ECO:0000256" key="2">
    <source>
        <dbReference type="ARBA" id="ARBA00001911"/>
    </source>
</evidence>
<evidence type="ECO:0000256" key="3">
    <source>
        <dbReference type="ARBA" id="ARBA00004947"/>
    </source>
</evidence>
<dbReference type="CDD" id="cd05247">
    <property type="entry name" value="UDP_G4E_1_SDR_e"/>
    <property type="match status" value="1"/>
</dbReference>
<comment type="cofactor">
    <cofactor evidence="2 10">
        <name>NAD(+)</name>
        <dbReference type="ChEBI" id="CHEBI:57540"/>
    </cofactor>
</comment>
<dbReference type="STRING" id="28181.BEN30_11385"/>
<dbReference type="GO" id="GO:0003978">
    <property type="term" value="F:UDP-glucose 4-epimerase activity"/>
    <property type="evidence" value="ECO:0007669"/>
    <property type="project" value="UniProtKB-UniRule"/>
</dbReference>
<comment type="similarity">
    <text evidence="4 10">Belongs to the NAD(P)-dependent epimerase/dehydratase family.</text>
</comment>
<dbReference type="Gene3D" id="3.90.25.10">
    <property type="entry name" value="UDP-galactose 4-epimerase, domain 1"/>
    <property type="match status" value="1"/>
</dbReference>
<name>A0A1E5Q6N0_9PROT</name>
<sequence length="328" mass="34799">MTKTILVTGGAGYVGSHACKALAAAGYTPVSFDNLSNGHEWAVKWGPLVVGDVLNPDDLDAAFAAHKPVAVMHFAALIEVGESVKYPEKFHRTNVTGSFNVLKAMGRANVDRIVFSSTCAVHGDVGGALIKESSPIDPISPYAKTKAEVEGLLADFSLSDGLKAVALRYFNASGADPDGELGEAHDPESHLIPIACQAALGQRDGMFIYGDDYDTPDGTCLRDYIHVADLAEAHVKALKRLDGAVPGVEAFCLGGGVGTSVREVLDCVKKISGVDFSVKLQARRPGDAPSLVADLSKARTVLGWTPSHSDLTTIIKTAWAWHQKHHHH</sequence>
<evidence type="ECO:0000256" key="9">
    <source>
        <dbReference type="ARBA" id="ARBA00023277"/>
    </source>
</evidence>
<dbReference type="InterPro" id="IPR005886">
    <property type="entry name" value="UDP_G4E"/>
</dbReference>
<evidence type="ECO:0000256" key="7">
    <source>
        <dbReference type="ARBA" id="ARBA00023027"/>
    </source>
</evidence>
<dbReference type="PROSITE" id="PS50206">
    <property type="entry name" value="RHODANESE_3"/>
    <property type="match status" value="1"/>
</dbReference>
<evidence type="ECO:0000256" key="8">
    <source>
        <dbReference type="ARBA" id="ARBA00023235"/>
    </source>
</evidence>
<dbReference type="PANTHER" id="PTHR43725">
    <property type="entry name" value="UDP-GLUCOSE 4-EPIMERASE"/>
    <property type="match status" value="1"/>
</dbReference>
<comment type="caution">
    <text evidence="12">The sequence shown here is derived from an EMBL/GenBank/DDBJ whole genome shotgun (WGS) entry which is preliminary data.</text>
</comment>
<dbReference type="EMBL" id="MCGG01000029">
    <property type="protein sequence ID" value="OEJ66679.1"/>
    <property type="molecule type" value="Genomic_DNA"/>
</dbReference>